<feature type="transmembrane region" description="Helical" evidence="8">
    <location>
        <begin position="375"/>
        <end position="393"/>
    </location>
</feature>
<dbReference type="GO" id="GO:0016763">
    <property type="term" value="F:pentosyltransferase activity"/>
    <property type="evidence" value="ECO:0007669"/>
    <property type="project" value="TreeGrafter"/>
</dbReference>
<dbReference type="InterPro" id="IPR050297">
    <property type="entry name" value="LipidA_mod_glycosyltrf_83"/>
</dbReference>
<keyword evidence="6 8" id="KW-1133">Transmembrane helix</keyword>
<gene>
    <name evidence="10" type="ORF">SCARUB_00163</name>
</gene>
<comment type="subcellular location">
    <subcellularLocation>
        <location evidence="1">Cell membrane</location>
        <topology evidence="1">Multi-pass membrane protein</topology>
    </subcellularLocation>
</comment>
<keyword evidence="2" id="KW-1003">Cell membrane</keyword>
<feature type="transmembrane region" description="Helical" evidence="8">
    <location>
        <begin position="121"/>
        <end position="137"/>
    </location>
</feature>
<feature type="transmembrane region" description="Helical" evidence="8">
    <location>
        <begin position="337"/>
        <end position="354"/>
    </location>
</feature>
<dbReference type="GO" id="GO:0009103">
    <property type="term" value="P:lipopolysaccharide biosynthetic process"/>
    <property type="evidence" value="ECO:0007669"/>
    <property type="project" value="UniProtKB-ARBA"/>
</dbReference>
<evidence type="ECO:0000256" key="1">
    <source>
        <dbReference type="ARBA" id="ARBA00004651"/>
    </source>
</evidence>
<feature type="transmembrane region" description="Helical" evidence="8">
    <location>
        <begin position="168"/>
        <end position="184"/>
    </location>
</feature>
<accession>A0A1E3XGH3</accession>
<feature type="transmembrane region" description="Helical" evidence="8">
    <location>
        <begin position="214"/>
        <end position="230"/>
    </location>
</feature>
<dbReference type="GO" id="GO:0005886">
    <property type="term" value="C:plasma membrane"/>
    <property type="evidence" value="ECO:0007669"/>
    <property type="project" value="UniProtKB-SubCell"/>
</dbReference>
<feature type="transmembrane region" description="Helical" evidence="8">
    <location>
        <begin position="236"/>
        <end position="253"/>
    </location>
</feature>
<protein>
    <recommendedName>
        <fullName evidence="9">Glycosyltransferase RgtA/B/C/D-like domain-containing protein</fullName>
    </recommendedName>
</protein>
<evidence type="ECO:0000313" key="11">
    <source>
        <dbReference type="Proteomes" id="UP000094056"/>
    </source>
</evidence>
<dbReference type="PANTHER" id="PTHR33908">
    <property type="entry name" value="MANNOSYLTRANSFERASE YKCB-RELATED"/>
    <property type="match status" value="1"/>
</dbReference>
<feature type="transmembrane region" description="Helical" evidence="8">
    <location>
        <begin position="22"/>
        <end position="43"/>
    </location>
</feature>
<evidence type="ECO:0000256" key="5">
    <source>
        <dbReference type="ARBA" id="ARBA00022692"/>
    </source>
</evidence>
<dbReference type="PANTHER" id="PTHR33908:SF11">
    <property type="entry name" value="MEMBRANE PROTEIN"/>
    <property type="match status" value="1"/>
</dbReference>
<organism evidence="10 11">
    <name type="scientific">Candidatus Scalindua rubra</name>
    <dbReference type="NCBI Taxonomy" id="1872076"/>
    <lineage>
        <taxon>Bacteria</taxon>
        <taxon>Pseudomonadati</taxon>
        <taxon>Planctomycetota</taxon>
        <taxon>Candidatus Brocadiia</taxon>
        <taxon>Candidatus Brocadiales</taxon>
        <taxon>Candidatus Scalinduaceae</taxon>
        <taxon>Candidatus Scalindua</taxon>
    </lineage>
</organism>
<evidence type="ECO:0000256" key="8">
    <source>
        <dbReference type="SAM" id="Phobius"/>
    </source>
</evidence>
<feature type="transmembrane region" description="Helical" evidence="8">
    <location>
        <begin position="425"/>
        <end position="444"/>
    </location>
</feature>
<keyword evidence="7 8" id="KW-0472">Membrane</keyword>
<name>A0A1E3XGH3_9BACT</name>
<evidence type="ECO:0000259" key="9">
    <source>
        <dbReference type="Pfam" id="PF13231"/>
    </source>
</evidence>
<feature type="transmembrane region" description="Helical" evidence="8">
    <location>
        <begin position="94"/>
        <end position="114"/>
    </location>
</feature>
<feature type="transmembrane region" description="Helical" evidence="8">
    <location>
        <begin position="274"/>
        <end position="294"/>
    </location>
</feature>
<evidence type="ECO:0000256" key="3">
    <source>
        <dbReference type="ARBA" id="ARBA00022676"/>
    </source>
</evidence>
<keyword evidence="4" id="KW-0808">Transferase</keyword>
<keyword evidence="3" id="KW-0328">Glycosyltransferase</keyword>
<evidence type="ECO:0000256" key="6">
    <source>
        <dbReference type="ARBA" id="ARBA00022989"/>
    </source>
</evidence>
<evidence type="ECO:0000256" key="7">
    <source>
        <dbReference type="ARBA" id="ARBA00023136"/>
    </source>
</evidence>
<dbReference type="AlphaFoldDB" id="A0A1E3XGH3"/>
<sequence length="624" mass="70658">MTGVPKYNKMANAPPSTQPRKLAYYLIPFFLALAFNLHLYFWLKMDETPLVWDQTHYYKKAVKNSLYFHDAGRLLLNNAKIMERLDPVQKANSSIAWVITAPFRGALGFCQAIYSDHKRPFLVPVVMGLLLPVFGGGPDGAVLSLTVVFSTVLIFSLWILGRKLYGELAGFLAAFLGASYPIIIGHSQVPMLDVPLTACVALIYTLFIASNRFLDRRASVYFGLALGFGMLTKENFFIFAIPIAIVAGIDYLFRRLTVFKAKMGEKELRNSRQQLTGAMIGLFLATLICGVWYFQNVLHMVKGITLQKAHGTMGSYVPFTTYEGATYYLHSLINEQVSFPFVALFLLAIAVLCVKNFRRKCRKEYEEPAIPRWTTVTFVLWLVFPLLFFLLWPSQSHRFTMPILGAVAVITGVGIASIRRRWVSILITIAVVGFGIVQSVQIQWPVQIFRSIEFKYGNPDINGVHGTVNILNSNPRNCLRASSNPYPYEEIAALFRNAGKAKLGDKKYVELLCAITPDVHAIVSPSFYILARESKEADILKRGIQYDDEMLRAEDGLLEIADLVIFKEGGDPGIPFFVKDCLWVRQRFEEIKSQFELMRRFDFGDKGVLYVYKRSVQSFYLLKI</sequence>
<feature type="domain" description="Glycosyltransferase RgtA/B/C/D-like" evidence="9">
    <location>
        <begin position="118"/>
        <end position="251"/>
    </location>
</feature>
<feature type="transmembrane region" description="Helical" evidence="8">
    <location>
        <begin position="190"/>
        <end position="207"/>
    </location>
</feature>
<feature type="transmembrane region" description="Helical" evidence="8">
    <location>
        <begin position="399"/>
        <end position="418"/>
    </location>
</feature>
<dbReference type="EMBL" id="MAYW01000002">
    <property type="protein sequence ID" value="ODS34727.1"/>
    <property type="molecule type" value="Genomic_DNA"/>
</dbReference>
<comment type="caution">
    <text evidence="10">The sequence shown here is derived from an EMBL/GenBank/DDBJ whole genome shotgun (WGS) entry which is preliminary data.</text>
</comment>
<evidence type="ECO:0000256" key="2">
    <source>
        <dbReference type="ARBA" id="ARBA00022475"/>
    </source>
</evidence>
<evidence type="ECO:0000256" key="4">
    <source>
        <dbReference type="ARBA" id="ARBA00022679"/>
    </source>
</evidence>
<evidence type="ECO:0000313" key="10">
    <source>
        <dbReference type="EMBL" id="ODS34727.1"/>
    </source>
</evidence>
<dbReference type="InterPro" id="IPR038731">
    <property type="entry name" value="RgtA/B/C-like"/>
</dbReference>
<keyword evidence="5 8" id="KW-0812">Transmembrane</keyword>
<dbReference type="Pfam" id="PF13231">
    <property type="entry name" value="PMT_2"/>
    <property type="match status" value="1"/>
</dbReference>
<proteinExistence type="predicted"/>
<feature type="transmembrane region" description="Helical" evidence="8">
    <location>
        <begin position="143"/>
        <end position="161"/>
    </location>
</feature>
<dbReference type="Proteomes" id="UP000094056">
    <property type="component" value="Unassembled WGS sequence"/>
</dbReference>
<reference evidence="10 11" key="1">
    <citation type="submission" date="2016-07" db="EMBL/GenBank/DDBJ databases">
        <title>Draft genome of Scalindua rubra, obtained from a brine-seawater interface in the Red Sea, sheds light on salt adaptation in anammox bacteria.</title>
        <authorList>
            <person name="Speth D.R."/>
            <person name="Lagkouvardos I."/>
            <person name="Wang Y."/>
            <person name="Qian P.-Y."/>
            <person name="Dutilh B.E."/>
            <person name="Jetten M.S."/>
        </authorList>
    </citation>
    <scope>NUCLEOTIDE SEQUENCE [LARGE SCALE GENOMIC DNA]</scope>
    <source>
        <strain evidence="10">BSI-1</strain>
    </source>
</reference>